<feature type="region of interest" description="Disordered" evidence="2">
    <location>
        <begin position="406"/>
        <end position="509"/>
    </location>
</feature>
<dbReference type="Pfam" id="PF01477">
    <property type="entry name" value="PLAT"/>
    <property type="match status" value="2"/>
</dbReference>
<reference evidence="6" key="2">
    <citation type="submission" date="2020-10" db="UniProtKB">
        <authorList>
            <consortium name="WormBaseParasite"/>
        </authorList>
    </citation>
    <scope>IDENTIFICATION</scope>
</reference>
<proteinExistence type="predicted"/>
<keyword evidence="5" id="KW-1185">Reference proteome</keyword>
<dbReference type="Gene3D" id="3.10.20.230">
    <property type="entry name" value="Doublecortin domain"/>
    <property type="match status" value="1"/>
</dbReference>
<feature type="region of interest" description="Disordered" evidence="2">
    <location>
        <begin position="335"/>
        <end position="355"/>
    </location>
</feature>
<feature type="compositionally biased region" description="Acidic residues" evidence="2">
    <location>
        <begin position="781"/>
        <end position="794"/>
    </location>
</feature>
<dbReference type="CDD" id="cd23767">
    <property type="entry name" value="IQCD"/>
    <property type="match status" value="2"/>
</dbReference>
<feature type="compositionally biased region" description="Basic residues" evidence="2">
    <location>
        <begin position="525"/>
        <end position="534"/>
    </location>
</feature>
<feature type="compositionally biased region" description="Acidic residues" evidence="2">
    <location>
        <begin position="574"/>
        <end position="584"/>
    </location>
</feature>
<dbReference type="Proteomes" id="UP000492821">
    <property type="component" value="Unassembled WGS sequence"/>
</dbReference>
<dbReference type="GO" id="GO:0035556">
    <property type="term" value="P:intracellular signal transduction"/>
    <property type="evidence" value="ECO:0007669"/>
    <property type="project" value="InterPro"/>
</dbReference>
<dbReference type="SMART" id="SM00015">
    <property type="entry name" value="IQ"/>
    <property type="match status" value="2"/>
</dbReference>
<dbReference type="InterPro" id="IPR036572">
    <property type="entry name" value="Doublecortin_dom_sf"/>
</dbReference>
<evidence type="ECO:0000259" key="3">
    <source>
        <dbReference type="PROSITE" id="PS50095"/>
    </source>
</evidence>
<feature type="domain" description="PLAT" evidence="3">
    <location>
        <begin position="1364"/>
        <end position="1482"/>
    </location>
</feature>
<feature type="domain" description="PLAT" evidence="3">
    <location>
        <begin position="940"/>
        <end position="1055"/>
    </location>
</feature>
<feature type="compositionally biased region" description="Acidic residues" evidence="2">
    <location>
        <begin position="474"/>
        <end position="484"/>
    </location>
</feature>
<dbReference type="InterPro" id="IPR036392">
    <property type="entry name" value="PLAT/LH2_dom_sf"/>
</dbReference>
<evidence type="ECO:0000313" key="6">
    <source>
        <dbReference type="WBParaSite" id="Pan_g7215.t1"/>
    </source>
</evidence>
<dbReference type="SMART" id="SM00537">
    <property type="entry name" value="DCX"/>
    <property type="match status" value="1"/>
</dbReference>
<reference evidence="5" key="1">
    <citation type="journal article" date="2013" name="Genetics">
        <title>The draft genome and transcriptome of Panagrellus redivivus are shaped by the harsh demands of a free-living lifestyle.</title>
        <authorList>
            <person name="Srinivasan J."/>
            <person name="Dillman A.R."/>
            <person name="Macchietto M.G."/>
            <person name="Heikkinen L."/>
            <person name="Lakso M."/>
            <person name="Fracchia K.M."/>
            <person name="Antoshechkin I."/>
            <person name="Mortazavi A."/>
            <person name="Wong G."/>
            <person name="Sternberg P.W."/>
        </authorList>
    </citation>
    <scope>NUCLEOTIDE SEQUENCE [LARGE SCALE GENOMIC DNA]</scope>
    <source>
        <strain evidence="5">MT8872</strain>
    </source>
</reference>
<feature type="region of interest" description="Disordered" evidence="2">
    <location>
        <begin position="525"/>
        <end position="725"/>
    </location>
</feature>
<dbReference type="WBParaSite" id="Pan_g7215.t1">
    <property type="protein sequence ID" value="Pan_g7215.t1"/>
    <property type="gene ID" value="Pan_g7215"/>
</dbReference>
<dbReference type="PANTHER" id="PTHR45901:SF7">
    <property type="entry name" value="OXYGEN-REGULATED PROTEIN 1"/>
    <property type="match status" value="1"/>
</dbReference>
<dbReference type="PROSITE" id="PS50095">
    <property type="entry name" value="PLAT"/>
    <property type="match status" value="3"/>
</dbReference>
<feature type="compositionally biased region" description="Basic and acidic residues" evidence="2">
    <location>
        <begin position="432"/>
        <end position="449"/>
    </location>
</feature>
<sequence length="1484" mass="164449">MPTKQAFETFSFPCFTYSSLTTYRASGYPSQKHATATWIPCSMTSTAAYRCPSVYVASSSKVGGRLDLDAVERHQARMTEIANKRWELLGQKHNLDQGASTSRSNTWRAKTVGLFLPLTARQLFFILNGNPGRIHRVVLNPYRTLDFEGILEEASQGLGIAIWKLFTFSGERINSVDQLMECKENRILAVPRHEKPIFSGSESSTTTNSSTSLPPINAIRPHMFVSPTRTVAPRLSNLAAKYMNGGISGGYSTLPPVKNNSIERSNVAPTTRTAQIPPRRNFAYGNASTSTAKPSYMSSTIATSNHTIGNPGMANRVSQNPEARERMVNRRVMSLKQRRHPPPAGPAVVGEASTSNAVSTNLNNARNYKDPKKPLFNTQRATLKNTQRSYAPISTPSAFAKHAVRATKPTNAKAPKATTPNSGTASLEIDSDSGRPRSTDYEDHNDEKATNGTQTETETESDTHSESGSTTNDDFPELPDELASDLDSIQSPPPSRASKQQQIEYDYGDGKHHDAAVVIQRHTRGFLARKKLNGRKGTPFPAAKVERIDEEDEDASEKGSENGERAKSGAESEAGNENDKEDDAMSAKSTSEKGDSENGDDTMVENDEMDKIGDGEEVLSTKSAPDDGEVKAGENDENADANSLDYSEPEQSERPDTSETDAAGLEEVNNADIELPNEEAAGDERPETAKDQPEGLETAEDQPETANSRPESPENANVDFDPSKTAAATTIQKHWRGFQVRKNLPYHDLTSEMALPLGEEALIDTDEDEPKPEHDEFAKDDNDEDEFSQEEEPENQSYSIAVYTGIRWAGDTESDLYIILHGDDGESERFALRQTFINWLQSSEPRFTQGKRDEFVFSSHEKLGQLRKITIGHEHPGYGGGVFIDQVIVTEHEKPARKYLFQCYKWFDSGQVDGKLERSLRCTATYYLGPMWKPTKKSKGRWELLLHNGNDSQEGATTSNINIYGYGVEKTCRSLDIYDTSFSHVPSTSLVQVDFEEIGDLIKVRIEIDGNGDMPDYYLRYVELHDIDTDEHFEVNVGKWLRWESDEKNAQAFRELVVFRGQENTPPLYTYEGIIRVVTPIHSPCDDGVKLELFGTNGETGIFPVNLAAAKKSKKNKESGKYDVPFRIEAVSVGLINGIRIYFNPTKVGEAAFEALTAMQALVDATGSGLGVGVDFICSYIVVRESKHAPYRTVMADSKVQPRRENIPNDSYVKELRTTQMEGLSTKLPKSKQIPQKTPKWVVSLLLDDNSNLLPEVTLCGSLKDGRMSCLDATPTDNIVSYQLKGSKFGDLKKIRIGVDHAQRLNLPPEEIFERNRVYIQKLRVCDVVNGDELRLPVANIELFEYSIFELPVIWPDCPPAENYTYEVTVLTGETPPTGDMFYAFANLIGTVGDTGFRYLGPEDAATPTVFDPNSTNMFNIESVSIGEITTFEMRVSQTSADFSWVVAEVVVSDPTGPVYAFRFPEAFSAEVTYQKCGVMSLAA</sequence>
<dbReference type="InterPro" id="IPR001024">
    <property type="entry name" value="PLAT/LH2_dom"/>
</dbReference>
<dbReference type="PROSITE" id="PS50096">
    <property type="entry name" value="IQ"/>
    <property type="match status" value="2"/>
</dbReference>
<evidence type="ECO:0000256" key="2">
    <source>
        <dbReference type="SAM" id="MobiDB-lite"/>
    </source>
</evidence>
<feature type="domain" description="Doublecortin" evidence="4">
    <location>
        <begin position="121"/>
        <end position="181"/>
    </location>
</feature>
<dbReference type="Gene3D" id="1.20.5.190">
    <property type="match status" value="1"/>
</dbReference>
<organism evidence="5 6">
    <name type="scientific">Panagrellus redivivus</name>
    <name type="common">Microworm</name>
    <dbReference type="NCBI Taxonomy" id="6233"/>
    <lineage>
        <taxon>Eukaryota</taxon>
        <taxon>Metazoa</taxon>
        <taxon>Ecdysozoa</taxon>
        <taxon>Nematoda</taxon>
        <taxon>Chromadorea</taxon>
        <taxon>Rhabditida</taxon>
        <taxon>Tylenchina</taxon>
        <taxon>Panagrolaimomorpha</taxon>
        <taxon>Panagrolaimoidea</taxon>
        <taxon>Panagrolaimidae</taxon>
        <taxon>Panagrellus</taxon>
    </lineage>
</organism>
<evidence type="ECO:0000256" key="1">
    <source>
        <dbReference type="PROSITE-ProRule" id="PRU00152"/>
    </source>
</evidence>
<dbReference type="InterPro" id="IPR003533">
    <property type="entry name" value="Doublecortin_dom"/>
</dbReference>
<feature type="compositionally biased region" description="Basic and acidic residues" evidence="2">
    <location>
        <begin position="771"/>
        <end position="780"/>
    </location>
</feature>
<feature type="domain" description="PLAT" evidence="3">
    <location>
        <begin position="796"/>
        <end position="921"/>
    </location>
</feature>
<protein>
    <submittedName>
        <fullName evidence="6">Doublecortin domain-containing protein</fullName>
    </submittedName>
</protein>
<feature type="compositionally biased region" description="Basic and acidic residues" evidence="2">
    <location>
        <begin position="556"/>
        <end position="570"/>
    </location>
</feature>
<dbReference type="SUPFAM" id="SSF49723">
    <property type="entry name" value="Lipase/lipooxygenase domain (PLAT/LH2 domain)"/>
    <property type="match status" value="3"/>
</dbReference>
<dbReference type="InterPro" id="IPR052970">
    <property type="entry name" value="Inner_ear_hair_cell_LOXHD"/>
</dbReference>
<dbReference type="Pfam" id="PF00612">
    <property type="entry name" value="IQ"/>
    <property type="match status" value="2"/>
</dbReference>
<feature type="compositionally biased region" description="Acidic residues" evidence="2">
    <location>
        <begin position="597"/>
        <end position="608"/>
    </location>
</feature>
<evidence type="ECO:0000313" key="5">
    <source>
        <dbReference type="Proteomes" id="UP000492821"/>
    </source>
</evidence>
<feature type="compositionally biased region" description="Basic and acidic residues" evidence="2">
    <location>
        <begin position="682"/>
        <end position="693"/>
    </location>
</feature>
<dbReference type="InterPro" id="IPR000048">
    <property type="entry name" value="IQ_motif_EF-hand-BS"/>
</dbReference>
<accession>A0A7E4W5E3</accession>
<dbReference type="SUPFAM" id="SSF89837">
    <property type="entry name" value="Doublecortin (DC)"/>
    <property type="match status" value="1"/>
</dbReference>
<name>A0A7E4W5E3_PANRE</name>
<dbReference type="PROSITE" id="PS50309">
    <property type="entry name" value="DC"/>
    <property type="match status" value="1"/>
</dbReference>
<feature type="compositionally biased region" description="Low complexity" evidence="2">
    <location>
        <begin position="406"/>
        <end position="421"/>
    </location>
</feature>
<dbReference type="Gene3D" id="2.60.60.20">
    <property type="entry name" value="PLAT/LH2 domain"/>
    <property type="match status" value="3"/>
</dbReference>
<comment type="caution">
    <text evidence="1">Lacks conserved residue(s) required for the propagation of feature annotation.</text>
</comment>
<feature type="region of interest" description="Disordered" evidence="2">
    <location>
        <begin position="766"/>
        <end position="796"/>
    </location>
</feature>
<evidence type="ECO:0000259" key="4">
    <source>
        <dbReference type="PROSITE" id="PS50309"/>
    </source>
</evidence>
<feature type="compositionally biased region" description="Basic and acidic residues" evidence="2">
    <location>
        <begin position="624"/>
        <end position="634"/>
    </location>
</feature>
<dbReference type="PANTHER" id="PTHR45901">
    <property type="entry name" value="PROTEIN CBG12474"/>
    <property type="match status" value="1"/>
</dbReference>